<dbReference type="GO" id="GO:0016020">
    <property type="term" value="C:membrane"/>
    <property type="evidence" value="ECO:0007669"/>
    <property type="project" value="UniProtKB-SubCell"/>
</dbReference>
<evidence type="ECO:0000256" key="1">
    <source>
        <dbReference type="ARBA" id="ARBA00004141"/>
    </source>
</evidence>
<sequence>MALWLPSGYSYGAALLLIGALFSIRKWPFEKQQALTLWFAACIFAMGLLWVAMADPVAGLGQADRPAKFLLALPCLFYAAVFGTRPRAFFWGLVVGCIGAGALAAWQVYGLGEWRATGRTNAIQYGNLALLLAVLLAVFVATVHKQLSVGEKVLAAVAIVAGMDASVLSLSRGGWLSLIVAMPFGLALLYRYRARLFWRVIVGLMVVGGLMSVLNRDMLATRWDEMTSEIRVYERTRDANTSVGQRLEHWRFAWDAGKEKPLLGWGVAGYTQEKQKRVAEGLYKPAIIEYKFVHNEVLDVFVKTGLVGLALLLWFYVLPIWMFWPTGERMRAYEGGDPALRRMVLAVRLCGVCVPVLYVGFGLTQVFFAHNSGIMFYLFSLILLWSMLQGLERSRPVA</sequence>
<dbReference type="EMBL" id="CP060714">
    <property type="protein sequence ID" value="QNN59368.1"/>
    <property type="molecule type" value="Genomic_DNA"/>
</dbReference>
<feature type="domain" description="O-antigen ligase-related" evidence="6">
    <location>
        <begin position="163"/>
        <end position="313"/>
    </location>
</feature>
<protein>
    <submittedName>
        <fullName evidence="7">O-antigen ligase family protein</fullName>
    </submittedName>
</protein>
<evidence type="ECO:0000256" key="5">
    <source>
        <dbReference type="SAM" id="Phobius"/>
    </source>
</evidence>
<keyword evidence="8" id="KW-1185">Reference proteome</keyword>
<feature type="transmembrane region" description="Helical" evidence="5">
    <location>
        <begin position="36"/>
        <end position="54"/>
    </location>
</feature>
<dbReference type="InterPro" id="IPR051533">
    <property type="entry name" value="WaaL-like"/>
</dbReference>
<dbReference type="Proteomes" id="UP000515811">
    <property type="component" value="Chromosome"/>
</dbReference>
<dbReference type="Pfam" id="PF04932">
    <property type="entry name" value="Wzy_C"/>
    <property type="match status" value="1"/>
</dbReference>
<feature type="transmembrane region" description="Helical" evidence="5">
    <location>
        <begin position="174"/>
        <end position="190"/>
    </location>
</feature>
<feature type="transmembrane region" description="Helical" evidence="5">
    <location>
        <begin position="6"/>
        <end position="24"/>
    </location>
</feature>
<reference evidence="7 8" key="1">
    <citation type="submission" date="2020-08" db="EMBL/GenBank/DDBJ databases">
        <title>Genome sequence of Diaphorobacter ruginosibacter DSM 27467T.</title>
        <authorList>
            <person name="Hyun D.-W."/>
            <person name="Bae J.-W."/>
        </authorList>
    </citation>
    <scope>NUCLEOTIDE SEQUENCE [LARGE SCALE GENOMIC DNA]</scope>
    <source>
        <strain evidence="7 8">DSM 27467</strain>
    </source>
</reference>
<feature type="transmembrane region" description="Helical" evidence="5">
    <location>
        <begin position="89"/>
        <end position="110"/>
    </location>
</feature>
<keyword evidence="7" id="KW-0436">Ligase</keyword>
<dbReference type="InterPro" id="IPR007016">
    <property type="entry name" value="O-antigen_ligase-rel_domated"/>
</dbReference>
<keyword evidence="4 5" id="KW-0472">Membrane</keyword>
<keyword evidence="3 5" id="KW-1133">Transmembrane helix</keyword>
<dbReference type="AlphaFoldDB" id="A0A7G9RUU3"/>
<feature type="transmembrane region" description="Helical" evidence="5">
    <location>
        <begin position="345"/>
        <end position="368"/>
    </location>
</feature>
<keyword evidence="2 5" id="KW-0812">Transmembrane</keyword>
<dbReference type="PANTHER" id="PTHR37422:SF17">
    <property type="entry name" value="O-ANTIGEN LIGASE"/>
    <property type="match status" value="1"/>
</dbReference>
<dbReference type="PANTHER" id="PTHR37422">
    <property type="entry name" value="TEICHURONIC ACID BIOSYNTHESIS PROTEIN TUAE"/>
    <property type="match status" value="1"/>
</dbReference>
<feature type="transmembrane region" description="Helical" evidence="5">
    <location>
        <begin position="122"/>
        <end position="141"/>
    </location>
</feature>
<proteinExistence type="predicted"/>
<evidence type="ECO:0000256" key="3">
    <source>
        <dbReference type="ARBA" id="ARBA00022989"/>
    </source>
</evidence>
<feature type="transmembrane region" description="Helical" evidence="5">
    <location>
        <begin position="197"/>
        <end position="214"/>
    </location>
</feature>
<feature type="transmembrane region" description="Helical" evidence="5">
    <location>
        <begin position="300"/>
        <end position="324"/>
    </location>
</feature>
<evidence type="ECO:0000313" key="8">
    <source>
        <dbReference type="Proteomes" id="UP000515811"/>
    </source>
</evidence>
<accession>A0A7G9RUU3</accession>
<gene>
    <name evidence="7" type="ORF">H9K76_00385</name>
</gene>
<evidence type="ECO:0000313" key="7">
    <source>
        <dbReference type="EMBL" id="QNN59368.1"/>
    </source>
</evidence>
<feature type="transmembrane region" description="Helical" evidence="5">
    <location>
        <begin position="66"/>
        <end position="82"/>
    </location>
</feature>
<dbReference type="GO" id="GO:0016874">
    <property type="term" value="F:ligase activity"/>
    <property type="evidence" value="ECO:0007669"/>
    <property type="project" value="UniProtKB-KW"/>
</dbReference>
<organism evidence="7 8">
    <name type="scientific">Diaphorobacter ruginosibacter</name>
    <dbReference type="NCBI Taxonomy" id="1715720"/>
    <lineage>
        <taxon>Bacteria</taxon>
        <taxon>Pseudomonadati</taxon>
        <taxon>Pseudomonadota</taxon>
        <taxon>Betaproteobacteria</taxon>
        <taxon>Burkholderiales</taxon>
        <taxon>Comamonadaceae</taxon>
        <taxon>Diaphorobacter</taxon>
    </lineage>
</organism>
<evidence type="ECO:0000256" key="4">
    <source>
        <dbReference type="ARBA" id="ARBA00023136"/>
    </source>
</evidence>
<evidence type="ECO:0000259" key="6">
    <source>
        <dbReference type="Pfam" id="PF04932"/>
    </source>
</evidence>
<comment type="subcellular location">
    <subcellularLocation>
        <location evidence="1">Membrane</location>
        <topology evidence="1">Multi-pass membrane protein</topology>
    </subcellularLocation>
</comment>
<feature type="transmembrane region" description="Helical" evidence="5">
    <location>
        <begin position="374"/>
        <end position="391"/>
    </location>
</feature>
<evidence type="ECO:0000256" key="2">
    <source>
        <dbReference type="ARBA" id="ARBA00022692"/>
    </source>
</evidence>
<dbReference type="KEGG" id="drg:H9K76_00385"/>
<name>A0A7G9RUU3_9BURK</name>